<evidence type="ECO:0000256" key="1">
    <source>
        <dbReference type="ARBA" id="ARBA00022723"/>
    </source>
</evidence>
<dbReference type="Gene3D" id="2.60.120.10">
    <property type="entry name" value="Jelly Rolls"/>
    <property type="match status" value="2"/>
</dbReference>
<evidence type="ECO:0000259" key="2">
    <source>
        <dbReference type="Pfam" id="PF07883"/>
    </source>
</evidence>
<sequence length="283" mass="31551">MGYKPSPRPVFDRASHIPYAGVTRHLWGEENAGLVDDWIYASTDSIHQIVFGMQPGGCFKHTDAFRTIFGADEVLYVLSGTLGLANPETGEFCIAQKGEALFFRKDTWHHGFNLGNDQVRVLEFFAPPPAKGTSGPYARTKPYLELAQSRYSQSEFIGRWPMEAKAQRDARTIHPMRDADLLWSLDQATQGAFTGLYCATDQLTVGKTTLLAGKRTGVERHKGDECLYVVSGTLNIHVPDAEGQAWFELNPRDGFYIPAGTDHQYYNMSGEQVEFVFGVAPDF</sequence>
<dbReference type="InterPro" id="IPR014710">
    <property type="entry name" value="RmlC-like_jellyroll"/>
</dbReference>
<dbReference type="RefSeq" id="WP_025429245.1">
    <property type="nucleotide sequence ID" value="NZ_CP083371.1"/>
</dbReference>
<dbReference type="InterPro" id="IPR011051">
    <property type="entry name" value="RmlC_Cupin_sf"/>
</dbReference>
<dbReference type="AlphaFoldDB" id="A0AAW4FMR1"/>
<keyword evidence="4" id="KW-1185">Reference proteome</keyword>
<evidence type="ECO:0000313" key="3">
    <source>
        <dbReference type="EMBL" id="MBM3091310.1"/>
    </source>
</evidence>
<name>A0AAW4FMR1_9HYPH</name>
<dbReference type="Proteomes" id="UP000744980">
    <property type="component" value="Unassembled WGS sequence"/>
</dbReference>
<accession>A0AAW4FMR1</accession>
<dbReference type="InterPro" id="IPR013096">
    <property type="entry name" value="Cupin_2"/>
</dbReference>
<dbReference type="SUPFAM" id="SSF51182">
    <property type="entry name" value="RmlC-like cupins"/>
    <property type="match status" value="1"/>
</dbReference>
<dbReference type="GO" id="GO:0046872">
    <property type="term" value="F:metal ion binding"/>
    <property type="evidence" value="ECO:0007669"/>
    <property type="project" value="UniProtKB-KW"/>
</dbReference>
<dbReference type="EMBL" id="WXFA01000005">
    <property type="protein sequence ID" value="MBM3091310.1"/>
    <property type="molecule type" value="Genomic_DNA"/>
</dbReference>
<dbReference type="CDD" id="cd02209">
    <property type="entry name" value="cupin_XRE_C"/>
    <property type="match status" value="1"/>
</dbReference>
<dbReference type="Pfam" id="PF07883">
    <property type="entry name" value="Cupin_2"/>
    <property type="match status" value="2"/>
</dbReference>
<dbReference type="PANTHER" id="PTHR35848:SF6">
    <property type="entry name" value="CUPIN TYPE-2 DOMAIN-CONTAINING PROTEIN"/>
    <property type="match status" value="1"/>
</dbReference>
<proteinExistence type="predicted"/>
<protein>
    <submittedName>
        <fullName evidence="3">Cupin domain-containing protein</fullName>
    </submittedName>
</protein>
<organism evidence="3 4">
    <name type="scientific">Ensifer canadensis</name>
    <dbReference type="NCBI Taxonomy" id="555315"/>
    <lineage>
        <taxon>Bacteria</taxon>
        <taxon>Pseudomonadati</taxon>
        <taxon>Pseudomonadota</taxon>
        <taxon>Alphaproteobacteria</taxon>
        <taxon>Hyphomicrobiales</taxon>
        <taxon>Rhizobiaceae</taxon>
        <taxon>Sinorhizobium/Ensifer group</taxon>
        <taxon>Ensifer</taxon>
    </lineage>
</organism>
<dbReference type="PANTHER" id="PTHR35848">
    <property type="entry name" value="OXALATE-BINDING PROTEIN"/>
    <property type="match status" value="1"/>
</dbReference>
<gene>
    <name evidence="3" type="ORF">GFB56_10830</name>
</gene>
<dbReference type="InterPro" id="IPR051610">
    <property type="entry name" value="GPI/OXD"/>
</dbReference>
<comment type="caution">
    <text evidence="3">The sequence shown here is derived from an EMBL/GenBank/DDBJ whole genome shotgun (WGS) entry which is preliminary data.</text>
</comment>
<reference evidence="3 4" key="1">
    <citation type="submission" date="2020-01" db="EMBL/GenBank/DDBJ databases">
        <title>Draft genome assembly of Ensifer adhaerens T173.</title>
        <authorList>
            <person name="Craig J.E."/>
            <person name="Stinchcombe J.R."/>
        </authorList>
    </citation>
    <scope>NUCLEOTIDE SEQUENCE [LARGE SCALE GENOMIC DNA]</scope>
    <source>
        <strain evidence="3 4">T173</strain>
    </source>
</reference>
<feature type="domain" description="Cupin type-2" evidence="2">
    <location>
        <begin position="209"/>
        <end position="276"/>
    </location>
</feature>
<evidence type="ECO:0000313" key="4">
    <source>
        <dbReference type="Proteomes" id="UP000744980"/>
    </source>
</evidence>
<keyword evidence="1" id="KW-0479">Metal-binding</keyword>
<feature type="domain" description="Cupin type-2" evidence="2">
    <location>
        <begin position="73"/>
        <end position="124"/>
    </location>
</feature>